<evidence type="ECO:0000256" key="4">
    <source>
        <dbReference type="ARBA" id="ARBA00022475"/>
    </source>
</evidence>
<comment type="catalytic activity">
    <reaction evidence="1">
        <text>ATP + protein L-histidine = ADP + protein N-phospho-L-histidine.</text>
        <dbReference type="EC" id="2.7.13.3"/>
    </reaction>
</comment>
<evidence type="ECO:0000256" key="1">
    <source>
        <dbReference type="ARBA" id="ARBA00000085"/>
    </source>
</evidence>
<dbReference type="PANTHER" id="PTHR45528">
    <property type="entry name" value="SENSOR HISTIDINE KINASE CPXA"/>
    <property type="match status" value="1"/>
</dbReference>
<keyword evidence="9 17" id="KW-0418">Kinase</keyword>
<keyword evidence="13 14" id="KW-0472">Membrane</keyword>
<evidence type="ECO:0000256" key="3">
    <source>
        <dbReference type="ARBA" id="ARBA00012438"/>
    </source>
</evidence>
<evidence type="ECO:0000256" key="13">
    <source>
        <dbReference type="ARBA" id="ARBA00023136"/>
    </source>
</evidence>
<dbReference type="Gene3D" id="1.10.287.130">
    <property type="match status" value="1"/>
</dbReference>
<keyword evidence="18" id="KW-1185">Reference proteome</keyword>
<keyword evidence="4" id="KW-1003">Cell membrane</keyword>
<dbReference type="SUPFAM" id="SSF55874">
    <property type="entry name" value="ATPase domain of HSP90 chaperone/DNA topoisomerase II/histidine kinase"/>
    <property type="match status" value="1"/>
</dbReference>
<dbReference type="PROSITE" id="PS50885">
    <property type="entry name" value="HAMP"/>
    <property type="match status" value="1"/>
</dbReference>
<dbReference type="SUPFAM" id="SSF47384">
    <property type="entry name" value="Homodimeric domain of signal transducing histidine kinase"/>
    <property type="match status" value="1"/>
</dbReference>
<dbReference type="SMART" id="SM00304">
    <property type="entry name" value="HAMP"/>
    <property type="match status" value="1"/>
</dbReference>
<dbReference type="EC" id="2.7.13.3" evidence="3"/>
<keyword evidence="5" id="KW-0597">Phosphoprotein</keyword>
<comment type="caution">
    <text evidence="17">The sequence shown here is derived from an EMBL/GenBank/DDBJ whole genome shotgun (WGS) entry which is preliminary data.</text>
</comment>
<evidence type="ECO:0000256" key="8">
    <source>
        <dbReference type="ARBA" id="ARBA00022741"/>
    </source>
</evidence>
<dbReference type="InterPro" id="IPR050398">
    <property type="entry name" value="HssS/ArlS-like"/>
</dbReference>
<reference evidence="17 18" key="1">
    <citation type="journal article" date="2019" name="Anaerobe">
        <title>Detection of Robinsoniella peoriensis in multiple bone samples of a trauma patient.</title>
        <authorList>
            <person name="Schrottner P."/>
            <person name="Hartwich K."/>
            <person name="Bunk B."/>
            <person name="Schober I."/>
            <person name="Helbig S."/>
            <person name="Rudolph W.W."/>
            <person name="Gunzer F."/>
        </authorList>
    </citation>
    <scope>NUCLEOTIDE SEQUENCE [LARGE SCALE GENOMIC DNA]</scope>
    <source>
        <strain evidence="17 18">DSM 106044</strain>
    </source>
</reference>
<dbReference type="InterPro" id="IPR003594">
    <property type="entry name" value="HATPase_dom"/>
</dbReference>
<dbReference type="OrthoDB" id="84942at2"/>
<dbReference type="RefSeq" id="WP_047834201.1">
    <property type="nucleotide sequence ID" value="NZ_CABMJZ010000006.1"/>
</dbReference>
<comment type="subcellular location">
    <subcellularLocation>
        <location evidence="2">Cell membrane</location>
        <topology evidence="2">Multi-pass membrane protein</topology>
    </subcellularLocation>
</comment>
<dbReference type="PROSITE" id="PS50109">
    <property type="entry name" value="HIS_KIN"/>
    <property type="match status" value="1"/>
</dbReference>
<dbReference type="GO" id="GO:0005886">
    <property type="term" value="C:plasma membrane"/>
    <property type="evidence" value="ECO:0007669"/>
    <property type="project" value="UniProtKB-SubCell"/>
</dbReference>
<evidence type="ECO:0000256" key="5">
    <source>
        <dbReference type="ARBA" id="ARBA00022553"/>
    </source>
</evidence>
<dbReference type="Gene3D" id="3.30.565.10">
    <property type="entry name" value="Histidine kinase-like ATPase, C-terminal domain"/>
    <property type="match status" value="1"/>
</dbReference>
<evidence type="ECO:0000259" key="16">
    <source>
        <dbReference type="PROSITE" id="PS50885"/>
    </source>
</evidence>
<evidence type="ECO:0000256" key="6">
    <source>
        <dbReference type="ARBA" id="ARBA00022679"/>
    </source>
</evidence>
<name>A0A4U8Q6C9_9FIRM</name>
<evidence type="ECO:0000256" key="7">
    <source>
        <dbReference type="ARBA" id="ARBA00022692"/>
    </source>
</evidence>
<evidence type="ECO:0000259" key="15">
    <source>
        <dbReference type="PROSITE" id="PS50109"/>
    </source>
</evidence>
<dbReference type="STRING" id="180332.GCA_000797495_04063"/>
<evidence type="ECO:0000313" key="17">
    <source>
        <dbReference type="EMBL" id="TLD00391.1"/>
    </source>
</evidence>
<keyword evidence="11 14" id="KW-1133">Transmembrane helix</keyword>
<evidence type="ECO:0000256" key="2">
    <source>
        <dbReference type="ARBA" id="ARBA00004651"/>
    </source>
</evidence>
<dbReference type="EMBL" id="QGQD01000055">
    <property type="protein sequence ID" value="TLD00391.1"/>
    <property type="molecule type" value="Genomic_DNA"/>
</dbReference>
<dbReference type="InterPro" id="IPR005467">
    <property type="entry name" value="His_kinase_dom"/>
</dbReference>
<dbReference type="InterPro" id="IPR036097">
    <property type="entry name" value="HisK_dim/P_sf"/>
</dbReference>
<organism evidence="17 18">
    <name type="scientific">Robinsoniella peoriensis</name>
    <dbReference type="NCBI Taxonomy" id="180332"/>
    <lineage>
        <taxon>Bacteria</taxon>
        <taxon>Bacillati</taxon>
        <taxon>Bacillota</taxon>
        <taxon>Clostridia</taxon>
        <taxon>Lachnospirales</taxon>
        <taxon>Lachnospiraceae</taxon>
        <taxon>Robinsoniella</taxon>
    </lineage>
</organism>
<sequence>MDWIDELVFKFKKKMLDISLKRAMATYLLIAIGAVLILFAVSTAVGEKWSTLLSIRYFGNTYGITTNLVWTEVKMTLPDQILTFAVIFLQSFSIVVYSIGAVIVTSYLFYKNKLAEPIELLKRQVKHIGDNELGYECVYEGKDELGEVCSAFEQMRITLIENNKRMWNMMEEQRRLNAAFAHDLRTPLTVIHGYADFLSKYYPTGKITEEQMMENFNLINAQAMRLMNFTNTMKEVGSLEALELNRKNITGETLFKRASGIAQIMEEMGEIKVTCESALPTDSDWFMDEMIFMEILENMLSNAMRYAKSKVVITLESGEDYGELYLYVQDDGEGFSKEGLKMADRPYYSDQKGKDDGTHYGIGLFICKFLCEKHGGSLDLANSIDGGAIICAIFGVK</sequence>
<accession>A0A4U8Q6C9</accession>
<evidence type="ECO:0000256" key="12">
    <source>
        <dbReference type="ARBA" id="ARBA00023012"/>
    </source>
</evidence>
<feature type="domain" description="HAMP" evidence="16">
    <location>
        <begin position="112"/>
        <end position="164"/>
    </location>
</feature>
<keyword evidence="10" id="KW-0067">ATP-binding</keyword>
<feature type="transmembrane region" description="Helical" evidence="14">
    <location>
        <begin position="81"/>
        <end position="110"/>
    </location>
</feature>
<feature type="domain" description="Histidine kinase" evidence="15">
    <location>
        <begin position="179"/>
        <end position="397"/>
    </location>
</feature>
<dbReference type="InterPro" id="IPR003660">
    <property type="entry name" value="HAMP_dom"/>
</dbReference>
<evidence type="ECO:0000313" key="18">
    <source>
        <dbReference type="Proteomes" id="UP000306509"/>
    </source>
</evidence>
<proteinExistence type="predicted"/>
<dbReference type="InterPro" id="IPR036890">
    <property type="entry name" value="HATPase_C_sf"/>
</dbReference>
<gene>
    <name evidence="17" type="primary">cssS_3</name>
    <name evidence="17" type="ORF">DSM106044_02699</name>
</gene>
<dbReference type="Proteomes" id="UP000306509">
    <property type="component" value="Unassembled WGS sequence"/>
</dbReference>
<dbReference type="GO" id="GO:0000155">
    <property type="term" value="F:phosphorelay sensor kinase activity"/>
    <property type="evidence" value="ECO:0007669"/>
    <property type="project" value="InterPro"/>
</dbReference>
<evidence type="ECO:0000256" key="14">
    <source>
        <dbReference type="SAM" id="Phobius"/>
    </source>
</evidence>
<dbReference type="CDD" id="cd06225">
    <property type="entry name" value="HAMP"/>
    <property type="match status" value="1"/>
</dbReference>
<evidence type="ECO:0000256" key="9">
    <source>
        <dbReference type="ARBA" id="ARBA00022777"/>
    </source>
</evidence>
<dbReference type="Pfam" id="PF02518">
    <property type="entry name" value="HATPase_c"/>
    <property type="match status" value="1"/>
</dbReference>
<dbReference type="SMART" id="SM00387">
    <property type="entry name" value="HATPase_c"/>
    <property type="match status" value="1"/>
</dbReference>
<dbReference type="GO" id="GO:0005524">
    <property type="term" value="F:ATP binding"/>
    <property type="evidence" value="ECO:0007669"/>
    <property type="project" value="UniProtKB-KW"/>
</dbReference>
<dbReference type="SMART" id="SM00388">
    <property type="entry name" value="HisKA"/>
    <property type="match status" value="1"/>
</dbReference>
<dbReference type="PANTHER" id="PTHR45528:SF1">
    <property type="entry name" value="SENSOR HISTIDINE KINASE CPXA"/>
    <property type="match status" value="1"/>
</dbReference>
<evidence type="ECO:0000256" key="10">
    <source>
        <dbReference type="ARBA" id="ARBA00022840"/>
    </source>
</evidence>
<evidence type="ECO:0000256" key="11">
    <source>
        <dbReference type="ARBA" id="ARBA00022989"/>
    </source>
</evidence>
<keyword evidence="12" id="KW-0902">Two-component regulatory system</keyword>
<dbReference type="SUPFAM" id="SSF158472">
    <property type="entry name" value="HAMP domain-like"/>
    <property type="match status" value="1"/>
</dbReference>
<dbReference type="CDD" id="cd00082">
    <property type="entry name" value="HisKA"/>
    <property type="match status" value="1"/>
</dbReference>
<dbReference type="InterPro" id="IPR003661">
    <property type="entry name" value="HisK_dim/P_dom"/>
</dbReference>
<feature type="transmembrane region" description="Helical" evidence="14">
    <location>
        <begin position="24"/>
        <end position="45"/>
    </location>
</feature>
<keyword evidence="8" id="KW-0547">Nucleotide-binding</keyword>
<dbReference type="Pfam" id="PF00512">
    <property type="entry name" value="HisKA"/>
    <property type="match status" value="1"/>
</dbReference>
<dbReference type="Gene3D" id="6.10.340.10">
    <property type="match status" value="1"/>
</dbReference>
<protein>
    <recommendedName>
        <fullName evidence="3">histidine kinase</fullName>
        <ecNumber evidence="3">2.7.13.3</ecNumber>
    </recommendedName>
</protein>
<keyword evidence="6 17" id="KW-0808">Transferase</keyword>
<keyword evidence="7 14" id="KW-0812">Transmembrane</keyword>
<dbReference type="AlphaFoldDB" id="A0A4U8Q6C9"/>